<evidence type="ECO:0000313" key="2">
    <source>
        <dbReference type="Proteomes" id="UP000826212"/>
    </source>
</evidence>
<organism evidence="1 2">
    <name type="scientific">Halosquirtibacter laminarini</name>
    <dbReference type="NCBI Taxonomy" id="3374600"/>
    <lineage>
        <taxon>Bacteria</taxon>
        <taxon>Pseudomonadati</taxon>
        <taxon>Bacteroidota</taxon>
        <taxon>Bacteroidia</taxon>
        <taxon>Marinilabiliales</taxon>
        <taxon>Prolixibacteraceae</taxon>
        <taxon>Halosquirtibacter</taxon>
    </lineage>
</organism>
<accession>A0AC61ND18</accession>
<protein>
    <submittedName>
        <fullName evidence="1">Uncharacterized protein</fullName>
    </submittedName>
</protein>
<gene>
    <name evidence="1" type="ORF">K4L44_12380</name>
</gene>
<name>A0AC61ND18_9BACT</name>
<dbReference type="EMBL" id="CP081303">
    <property type="protein sequence ID" value="QZE13379.1"/>
    <property type="molecule type" value="Genomic_DNA"/>
</dbReference>
<evidence type="ECO:0000313" key="1">
    <source>
        <dbReference type="EMBL" id="QZE13379.1"/>
    </source>
</evidence>
<proteinExistence type="predicted"/>
<sequence length="65" mass="7698">MKELLLLNEMEESLLLNEMEETNGGKFWGKTRGEHPCDETGHKLTWERQYIFWIGVSIDYNYVAC</sequence>
<dbReference type="Proteomes" id="UP000826212">
    <property type="component" value="Chromosome"/>
</dbReference>
<reference evidence="1" key="1">
    <citation type="submission" date="2021-08" db="EMBL/GenBank/DDBJ databases">
        <title>Novel anaerobic bacterium isolated from sea squirt in East Sea, Republic of Korea.</title>
        <authorList>
            <person name="Nguyen T.H."/>
            <person name="Li Z."/>
            <person name="Lee Y.-J."/>
            <person name="Ko J."/>
            <person name="Kim S.-G."/>
        </authorList>
    </citation>
    <scope>NUCLEOTIDE SEQUENCE</scope>
    <source>
        <strain evidence="1">KCTC 25031</strain>
    </source>
</reference>
<keyword evidence="2" id="KW-1185">Reference proteome</keyword>